<protein>
    <submittedName>
        <fullName evidence="1">Uncharacterized protein</fullName>
    </submittedName>
</protein>
<dbReference type="AlphaFoldDB" id="A0AAN8PWG5"/>
<sequence length="141" mass="16412">MDDYLRWRHQDEEHDDDDNESYRYCMARARRRMVTATITFKCLSHFVGFVDFTAQTDIKIEQEDEGNKIADHGPDYPISRVDLSIIPQGNGIWYINFCTGVCAELSNLVPPQDRNVEGEREHISYHNNTFDPTGRQVNILT</sequence>
<organism evidence="1 2">
    <name type="scientific">Patella caerulea</name>
    <name type="common">Rayed Mediterranean limpet</name>
    <dbReference type="NCBI Taxonomy" id="87958"/>
    <lineage>
        <taxon>Eukaryota</taxon>
        <taxon>Metazoa</taxon>
        <taxon>Spiralia</taxon>
        <taxon>Lophotrochozoa</taxon>
        <taxon>Mollusca</taxon>
        <taxon>Gastropoda</taxon>
        <taxon>Patellogastropoda</taxon>
        <taxon>Patelloidea</taxon>
        <taxon>Patellidae</taxon>
        <taxon>Patella</taxon>
    </lineage>
</organism>
<comment type="caution">
    <text evidence="1">The sequence shown here is derived from an EMBL/GenBank/DDBJ whole genome shotgun (WGS) entry which is preliminary data.</text>
</comment>
<dbReference type="EMBL" id="JAZGQO010000006">
    <property type="protein sequence ID" value="KAK6186298.1"/>
    <property type="molecule type" value="Genomic_DNA"/>
</dbReference>
<reference evidence="1 2" key="1">
    <citation type="submission" date="2024-01" db="EMBL/GenBank/DDBJ databases">
        <title>The genome of the rayed Mediterranean limpet Patella caerulea (Linnaeus, 1758).</title>
        <authorList>
            <person name="Anh-Thu Weber A."/>
            <person name="Halstead-Nussloch G."/>
        </authorList>
    </citation>
    <scope>NUCLEOTIDE SEQUENCE [LARGE SCALE GENOMIC DNA]</scope>
    <source>
        <strain evidence="1">AATW-2023a</strain>
        <tissue evidence="1">Whole specimen</tissue>
    </source>
</reference>
<dbReference type="Proteomes" id="UP001347796">
    <property type="component" value="Unassembled WGS sequence"/>
</dbReference>
<name>A0AAN8PWG5_PATCE</name>
<keyword evidence="2" id="KW-1185">Reference proteome</keyword>
<accession>A0AAN8PWG5</accession>
<evidence type="ECO:0000313" key="2">
    <source>
        <dbReference type="Proteomes" id="UP001347796"/>
    </source>
</evidence>
<gene>
    <name evidence="1" type="ORF">SNE40_008363</name>
</gene>
<proteinExistence type="predicted"/>
<evidence type="ECO:0000313" key="1">
    <source>
        <dbReference type="EMBL" id="KAK6186298.1"/>
    </source>
</evidence>